<protein>
    <submittedName>
        <fullName evidence="1">Uncharacterized protein</fullName>
    </submittedName>
</protein>
<organism evidence="1">
    <name type="scientific">Arundo donax</name>
    <name type="common">Giant reed</name>
    <name type="synonym">Donax arundinaceus</name>
    <dbReference type="NCBI Taxonomy" id="35708"/>
    <lineage>
        <taxon>Eukaryota</taxon>
        <taxon>Viridiplantae</taxon>
        <taxon>Streptophyta</taxon>
        <taxon>Embryophyta</taxon>
        <taxon>Tracheophyta</taxon>
        <taxon>Spermatophyta</taxon>
        <taxon>Magnoliopsida</taxon>
        <taxon>Liliopsida</taxon>
        <taxon>Poales</taxon>
        <taxon>Poaceae</taxon>
        <taxon>PACMAD clade</taxon>
        <taxon>Arundinoideae</taxon>
        <taxon>Arundineae</taxon>
        <taxon>Arundo</taxon>
    </lineage>
</organism>
<reference evidence="1" key="2">
    <citation type="journal article" date="2015" name="Data Brief">
        <title>Shoot transcriptome of the giant reed, Arundo donax.</title>
        <authorList>
            <person name="Barrero R.A."/>
            <person name="Guerrero F.D."/>
            <person name="Moolhuijzen P."/>
            <person name="Goolsby J.A."/>
            <person name="Tidwell J."/>
            <person name="Bellgard S.E."/>
            <person name="Bellgard M.I."/>
        </authorList>
    </citation>
    <scope>NUCLEOTIDE SEQUENCE</scope>
    <source>
        <tissue evidence="1">Shoot tissue taken approximately 20 cm above the soil surface</tissue>
    </source>
</reference>
<proteinExistence type="predicted"/>
<dbReference type="AlphaFoldDB" id="A0A0A9GHL3"/>
<dbReference type="EMBL" id="GBRH01175860">
    <property type="protein sequence ID" value="JAE22036.1"/>
    <property type="molecule type" value="Transcribed_RNA"/>
</dbReference>
<sequence>MPATMLGKKQILSLMILPAAGRALPSARGQGLFIT</sequence>
<evidence type="ECO:0000313" key="1">
    <source>
        <dbReference type="EMBL" id="JAE22036.1"/>
    </source>
</evidence>
<accession>A0A0A9GHL3</accession>
<reference evidence="1" key="1">
    <citation type="submission" date="2014-09" db="EMBL/GenBank/DDBJ databases">
        <authorList>
            <person name="Magalhaes I.L.F."/>
            <person name="Oliveira U."/>
            <person name="Santos F.R."/>
            <person name="Vidigal T.H.D.A."/>
            <person name="Brescovit A.D."/>
            <person name="Santos A.J."/>
        </authorList>
    </citation>
    <scope>NUCLEOTIDE SEQUENCE</scope>
    <source>
        <tissue evidence="1">Shoot tissue taken approximately 20 cm above the soil surface</tissue>
    </source>
</reference>
<name>A0A0A9GHL3_ARUDO</name>